<proteinExistence type="predicted"/>
<dbReference type="AlphaFoldDB" id="I2GMG6"/>
<gene>
    <name evidence="1" type="ORF">BN8_04329</name>
</gene>
<name>I2GMG6_9BACT</name>
<sequence>MTMKKIFLYTAIILPILLDACKTEDYVWENYTYTAVPLVAVNTSKSALPTVATANTSFFDLGAANMASQEFEYALRWEGFGRTEVTSIDVYLGFYKAPATGNPPYPIAISQPGGLYPTATQFPLPSRVGSADKLYETVTQFPKTFTVTAGQMATFTGTDLSKVAQNDYFLFKFILNLKDGRRIVGFQENVCDEARGEVGDCRVGVRFRRK</sequence>
<dbReference type="STRING" id="1185876.BN8_04329"/>
<comment type="caution">
    <text evidence="1">The sequence shown here is derived from an EMBL/GenBank/DDBJ whole genome shotgun (WGS) entry which is preliminary data.</text>
</comment>
<reference evidence="1 2" key="1">
    <citation type="journal article" date="2012" name="J. Bacteriol.">
        <title>Genome Sequence of the Filamentous Bacterium Fibrisoma limi BUZ 3T.</title>
        <authorList>
            <person name="Filippini M."/>
            <person name="Qi W."/>
            <person name="Jaenicke S."/>
            <person name="Goesmann A."/>
            <person name="Smits T.H."/>
            <person name="Bagheri H.C."/>
        </authorList>
    </citation>
    <scope>NUCLEOTIDE SEQUENCE [LARGE SCALE GENOMIC DNA]</scope>
    <source>
        <strain evidence="2">BUZ 3T</strain>
    </source>
</reference>
<protein>
    <submittedName>
        <fullName evidence="1">Uncharacterized protein</fullName>
    </submittedName>
</protein>
<dbReference type="EMBL" id="CAIT01000009">
    <property type="protein sequence ID" value="CCH55094.1"/>
    <property type="molecule type" value="Genomic_DNA"/>
</dbReference>
<accession>I2GMG6</accession>
<evidence type="ECO:0000313" key="1">
    <source>
        <dbReference type="EMBL" id="CCH55094.1"/>
    </source>
</evidence>
<evidence type="ECO:0000313" key="2">
    <source>
        <dbReference type="Proteomes" id="UP000009309"/>
    </source>
</evidence>
<dbReference type="eggNOG" id="ENOG502ZG3G">
    <property type="taxonomic scope" value="Bacteria"/>
</dbReference>
<dbReference type="Proteomes" id="UP000009309">
    <property type="component" value="Unassembled WGS sequence"/>
</dbReference>
<organism evidence="1 2">
    <name type="scientific">Fibrisoma limi BUZ 3</name>
    <dbReference type="NCBI Taxonomy" id="1185876"/>
    <lineage>
        <taxon>Bacteria</taxon>
        <taxon>Pseudomonadati</taxon>
        <taxon>Bacteroidota</taxon>
        <taxon>Cytophagia</taxon>
        <taxon>Cytophagales</taxon>
        <taxon>Spirosomataceae</taxon>
        <taxon>Fibrisoma</taxon>
    </lineage>
</organism>
<keyword evidence="2" id="KW-1185">Reference proteome</keyword>